<dbReference type="SUPFAM" id="SSF52200">
    <property type="entry name" value="Toll/Interleukin receptor TIR domain"/>
    <property type="match status" value="1"/>
</dbReference>
<feature type="domain" description="TIR" evidence="1">
    <location>
        <begin position="104"/>
        <end position="217"/>
    </location>
</feature>
<accession>A0A2T9JB34</accession>
<dbReference type="AlphaFoldDB" id="A0A2T9JIL5"/>
<accession>A0A2T9JIL5</accession>
<dbReference type="EMBL" id="QDKP01000043">
    <property type="protein sequence ID" value="PVM79408.1"/>
    <property type="molecule type" value="Genomic_DNA"/>
</dbReference>
<keyword evidence="3" id="KW-1185">Reference proteome</keyword>
<dbReference type="Gene3D" id="3.40.50.10140">
    <property type="entry name" value="Toll/interleukin-1 receptor homology (TIR) domain"/>
    <property type="match status" value="1"/>
</dbReference>
<keyword evidence="2" id="KW-0675">Receptor</keyword>
<reference evidence="2 3" key="1">
    <citation type="submission" date="2018-04" db="EMBL/GenBank/DDBJ databases">
        <title>The genome sequence of Caulobacter sp. 736.</title>
        <authorList>
            <person name="Gao J."/>
            <person name="Sun J."/>
        </authorList>
    </citation>
    <scope>NUCLEOTIDE SEQUENCE [LARGE SCALE GENOMIC DNA]</scope>
    <source>
        <strain evidence="2 3">736</strain>
    </source>
</reference>
<gene>
    <name evidence="2" type="ORF">DDF65_15015</name>
</gene>
<protein>
    <submittedName>
        <fullName evidence="2">Toll/interleukin-1 receptor domain-containing protein</fullName>
    </submittedName>
</protein>
<proteinExistence type="predicted"/>
<evidence type="ECO:0000313" key="2">
    <source>
        <dbReference type="EMBL" id="PVM79408.1"/>
    </source>
</evidence>
<organism evidence="2 3">
    <name type="scientific">Caulobacter radicis</name>
    <dbReference type="NCBI Taxonomy" id="2172650"/>
    <lineage>
        <taxon>Bacteria</taxon>
        <taxon>Pseudomonadati</taxon>
        <taxon>Pseudomonadota</taxon>
        <taxon>Alphaproteobacteria</taxon>
        <taxon>Caulobacterales</taxon>
        <taxon>Caulobacteraceae</taxon>
        <taxon>Caulobacter</taxon>
    </lineage>
</organism>
<comment type="caution">
    <text evidence="2">The sequence shown here is derived from an EMBL/GenBank/DDBJ whole genome shotgun (WGS) entry which is preliminary data.</text>
</comment>
<name>A0A2T9JIL5_9CAUL</name>
<dbReference type="Pfam" id="PF13676">
    <property type="entry name" value="TIR_2"/>
    <property type="match status" value="1"/>
</dbReference>
<evidence type="ECO:0000259" key="1">
    <source>
        <dbReference type="Pfam" id="PF13676"/>
    </source>
</evidence>
<dbReference type="InterPro" id="IPR000157">
    <property type="entry name" value="TIR_dom"/>
</dbReference>
<dbReference type="Proteomes" id="UP000244913">
    <property type="component" value="Unassembled WGS sequence"/>
</dbReference>
<sequence length="420" mass="46420">MAKIQHYSGGRKVSASSFWKNIEKKGLDLAMSHIEARAHGAAGSIVDPETGKHAAVFVRRVGEKVVARTEGSPAFARELERRLGVGKGVITSMQATPSPETPVVYLAHASEDHERLAKPLAERLMAAGIEVWLDAWEIKTGDSLKRRMEEGLEACTHFLVLLTPYSVGKPWVETEIDAGFMKAVQSKARFLGLRIGARISDLSIFLQTTRCPEVDLEKDAEIEALIADLYGVTKKPPRGTAPSYVRKAPSTPSTWSKSAAAVAEFLVRNSQTGRPSDPQVKAAAIAEATGLSIEDIRIGALDLEEAGLIERSKQLNGERSFWPRQGLFVEFDNAFMDFDNRADALSFARRLISEGVDGVRLAEAIPEWFPDWTVRQANSALNYLEEAKLVDAYHTLGQPPYTAREVHVTDRTRRFVRDHD</sequence>
<dbReference type="GO" id="GO:0007165">
    <property type="term" value="P:signal transduction"/>
    <property type="evidence" value="ECO:0007669"/>
    <property type="project" value="InterPro"/>
</dbReference>
<dbReference type="InterPro" id="IPR035897">
    <property type="entry name" value="Toll_tir_struct_dom_sf"/>
</dbReference>
<evidence type="ECO:0000313" key="3">
    <source>
        <dbReference type="Proteomes" id="UP000244913"/>
    </source>
</evidence>
<dbReference type="RefSeq" id="WP_116491604.1">
    <property type="nucleotide sequence ID" value="NZ_QDKO01000044.1"/>
</dbReference>